<name>A0A1V0SA51_9VIRU</name>
<proteinExistence type="predicted"/>
<sequence length="30" mass="3616">MKIKYKPQNNKSRKSLTYKSTKNYLTIIII</sequence>
<accession>A0A1V0SA51</accession>
<organism evidence="1">
    <name type="scientific">Catovirus CTV1</name>
    <dbReference type="NCBI Taxonomy" id="1977631"/>
    <lineage>
        <taxon>Viruses</taxon>
        <taxon>Varidnaviria</taxon>
        <taxon>Bamfordvirae</taxon>
        <taxon>Nucleocytoviricota</taxon>
        <taxon>Megaviricetes</taxon>
        <taxon>Imitervirales</taxon>
        <taxon>Mimiviridae</taxon>
        <taxon>Klosneuvirinae</taxon>
        <taxon>Catovirus</taxon>
    </lineage>
</organism>
<reference evidence="1" key="1">
    <citation type="journal article" date="2017" name="Science">
        <title>Giant viruses with an expanded complement of translation system components.</title>
        <authorList>
            <person name="Schulz F."/>
            <person name="Yutin N."/>
            <person name="Ivanova N.N."/>
            <person name="Ortega D.R."/>
            <person name="Lee T.K."/>
            <person name="Vierheilig J."/>
            <person name="Daims H."/>
            <person name="Horn M."/>
            <person name="Wagner M."/>
            <person name="Jensen G.J."/>
            <person name="Kyrpides N.C."/>
            <person name="Koonin E.V."/>
            <person name="Woyke T."/>
        </authorList>
    </citation>
    <scope>NUCLEOTIDE SEQUENCE</scope>
    <source>
        <strain evidence="1">CTV1</strain>
    </source>
</reference>
<evidence type="ECO:0000313" key="1">
    <source>
        <dbReference type="EMBL" id="ARF08597.1"/>
    </source>
</evidence>
<gene>
    <name evidence="1" type="ORF">Catovirus_1_647</name>
</gene>
<dbReference type="EMBL" id="KY684083">
    <property type="protein sequence ID" value="ARF08597.1"/>
    <property type="molecule type" value="Genomic_DNA"/>
</dbReference>
<protein>
    <submittedName>
        <fullName evidence="1">Uncharacterized protein</fullName>
    </submittedName>
</protein>